<evidence type="ECO:0000256" key="8">
    <source>
        <dbReference type="ARBA" id="ARBA00023136"/>
    </source>
</evidence>
<feature type="transmembrane region" description="Helical" evidence="10">
    <location>
        <begin position="307"/>
        <end position="324"/>
    </location>
</feature>
<dbReference type="Pfam" id="PF03169">
    <property type="entry name" value="OPT"/>
    <property type="match status" value="1"/>
</dbReference>
<feature type="transmembrane region" description="Helical" evidence="10">
    <location>
        <begin position="100"/>
        <end position="118"/>
    </location>
</feature>
<dbReference type="InterPro" id="IPR004648">
    <property type="entry name" value="Oligpept_transpt"/>
</dbReference>
<reference evidence="11 12" key="1">
    <citation type="journal article" date="2015" name="Genome Announc.">
        <title>Draft Genome Sequence and Gene Annotation of the Entomopathogenic Fungus Verticillium hemipterigenum.</title>
        <authorList>
            <person name="Horn F."/>
            <person name="Habel A."/>
            <person name="Scharf D.H."/>
            <person name="Dworschak J."/>
            <person name="Brakhage A.A."/>
            <person name="Guthke R."/>
            <person name="Hertweck C."/>
            <person name="Linde J."/>
        </authorList>
    </citation>
    <scope>NUCLEOTIDE SEQUENCE [LARGE SCALE GENOMIC DNA]</scope>
</reference>
<keyword evidence="12" id="KW-1185">Reference proteome</keyword>
<evidence type="ECO:0000256" key="6">
    <source>
        <dbReference type="ARBA" id="ARBA00022927"/>
    </source>
</evidence>
<feature type="transmembrane region" description="Helical" evidence="10">
    <location>
        <begin position="744"/>
        <end position="767"/>
    </location>
</feature>
<dbReference type="OrthoDB" id="9986677at2759"/>
<feature type="transmembrane region" description="Helical" evidence="10">
    <location>
        <begin position="594"/>
        <end position="618"/>
    </location>
</feature>
<feature type="transmembrane region" description="Helical" evidence="10">
    <location>
        <begin position="269"/>
        <end position="287"/>
    </location>
</feature>
<dbReference type="NCBIfam" id="TIGR00728">
    <property type="entry name" value="OPT_sfam"/>
    <property type="match status" value="1"/>
</dbReference>
<comment type="subcellular location">
    <subcellularLocation>
        <location evidence="1">Membrane</location>
        <topology evidence="1">Multi-pass membrane protein</topology>
    </subcellularLocation>
</comment>
<proteinExistence type="inferred from homology"/>
<keyword evidence="6" id="KW-0653">Protein transport</keyword>
<feature type="transmembrane region" description="Helical" evidence="10">
    <location>
        <begin position="508"/>
        <end position="529"/>
    </location>
</feature>
<dbReference type="GO" id="GO:0016020">
    <property type="term" value="C:membrane"/>
    <property type="evidence" value="ECO:0007669"/>
    <property type="project" value="UniProtKB-SubCell"/>
</dbReference>
<evidence type="ECO:0000256" key="5">
    <source>
        <dbReference type="ARBA" id="ARBA00022856"/>
    </source>
</evidence>
<evidence type="ECO:0000256" key="10">
    <source>
        <dbReference type="SAM" id="Phobius"/>
    </source>
</evidence>
<dbReference type="InterPro" id="IPR004813">
    <property type="entry name" value="OPT"/>
</dbReference>
<keyword evidence="3" id="KW-0813">Transport</keyword>
<evidence type="ECO:0000256" key="3">
    <source>
        <dbReference type="ARBA" id="ARBA00022448"/>
    </source>
</evidence>
<feature type="compositionally biased region" description="Polar residues" evidence="9">
    <location>
        <begin position="7"/>
        <end position="27"/>
    </location>
</feature>
<protein>
    <recommendedName>
        <fullName evidence="13">Oligopeptide transporter OPT superfamily</fullName>
    </recommendedName>
</protein>
<keyword evidence="8 10" id="KW-0472">Membrane</keyword>
<dbReference type="AlphaFoldDB" id="A0A0A1T607"/>
<feature type="transmembrane region" description="Helical" evidence="10">
    <location>
        <begin position="336"/>
        <end position="358"/>
    </location>
</feature>
<keyword evidence="4 10" id="KW-0812">Transmembrane</keyword>
<sequence length="792" mass="89453">MAGKAEQVSNATATANVVMENTVTDTSGPIPFAEKGSDSDHLGGAIEVESAKKLYTLRNPDGQEEDVTEDDPRLAEIPSYVRRVVSFTDDPDEPTLTFRYFFLTILFVAPGAFLSQLSHFRTTYAPYSVFFVQIAGNYAGMLLAYILPKRNIRIPFTKKSFSLNPGPWSSKEHVLVTISAASGATYNLGYAPISMSELYFDQPVHPAVAIFFMLSITWTGYSYAALARQFLIYDPQYPWFQALCQSALFETQKKQREHPSRLSRKQMKVFFLVLLGVILWQFLPEYIFPMLGSLAFLCWVAPNNPTANFIGSGFGGMGFLNLSLDWSNIGVDISLFLTPWWTQVVMFAGFVFNCWVLIPATKWGHLAKWDNKLMSNRVFQENGTAYPLKELVNKDSTFNQAVYDQHGELYVGPQYLWNVFFDYAAYSSALVWMGLFGYPQIKQSITKFRARMKNKSSKKVTEQYTDQLNILQRSYDEIPAYWFIILFLISFVILIVIIAKGLLFIPVFTYFVALATGALVVVPLGWLYALSNFQLAIGTTNELWYGLMVNAISGFKNPCGASTYGSIAGDAWYRAQLNLQDMKIGHYMKIPPKAVFFSQVFGSLIGIPIDYAVIRWVLDSKRDYLLGVTKDPTNQWTGQSLATSLTTGVQYVLVGPARLFQQDIWKVVPFGFLVGAAAPVVIFGLHRAFPRAKFHLYNTTIFFSTCSKFYGNISTGYFSRFIGGFVVMYWAFRYRYDLWARWNYILAAAFEAGFNFNMLLIFLAFGAGKVIKAPNWWGNDAASSERCFAIAK</sequence>
<dbReference type="GO" id="GO:0015031">
    <property type="term" value="P:protein transport"/>
    <property type="evidence" value="ECO:0007669"/>
    <property type="project" value="UniProtKB-KW"/>
</dbReference>
<comment type="similarity">
    <text evidence="2">Belongs to the oligopeptide OPT transporter family.</text>
</comment>
<evidence type="ECO:0000256" key="9">
    <source>
        <dbReference type="SAM" id="MobiDB-lite"/>
    </source>
</evidence>
<feature type="transmembrane region" description="Helical" evidence="10">
    <location>
        <begin position="667"/>
        <end position="689"/>
    </location>
</feature>
<dbReference type="EMBL" id="CDHN01000003">
    <property type="protein sequence ID" value="CEJ90229.1"/>
    <property type="molecule type" value="Genomic_DNA"/>
</dbReference>
<keyword evidence="5" id="KW-0571">Peptide transport</keyword>
<organism evidence="11 12">
    <name type="scientific">[Torrubiella] hemipterigena</name>
    <dbReference type="NCBI Taxonomy" id="1531966"/>
    <lineage>
        <taxon>Eukaryota</taxon>
        <taxon>Fungi</taxon>
        <taxon>Dikarya</taxon>
        <taxon>Ascomycota</taxon>
        <taxon>Pezizomycotina</taxon>
        <taxon>Sordariomycetes</taxon>
        <taxon>Hypocreomycetidae</taxon>
        <taxon>Hypocreales</taxon>
        <taxon>Clavicipitaceae</taxon>
        <taxon>Clavicipitaceae incertae sedis</taxon>
        <taxon>'Torrubiella' clade</taxon>
    </lineage>
</organism>
<dbReference type="HOGENOM" id="CLU_004965_3_2_1"/>
<gene>
    <name evidence="11" type="ORF">VHEMI06027</name>
</gene>
<dbReference type="PANTHER" id="PTHR22601">
    <property type="entry name" value="ISP4 LIKE PROTEIN"/>
    <property type="match status" value="1"/>
</dbReference>
<evidence type="ECO:0000256" key="4">
    <source>
        <dbReference type="ARBA" id="ARBA00022692"/>
    </source>
</evidence>
<feature type="transmembrane region" description="Helical" evidence="10">
    <location>
        <begin position="205"/>
        <end position="226"/>
    </location>
</feature>
<feature type="transmembrane region" description="Helical" evidence="10">
    <location>
        <begin position="709"/>
        <end position="732"/>
    </location>
</feature>
<feature type="transmembrane region" description="Helical" evidence="10">
    <location>
        <begin position="124"/>
        <end position="147"/>
    </location>
</feature>
<evidence type="ECO:0000313" key="11">
    <source>
        <dbReference type="EMBL" id="CEJ90229.1"/>
    </source>
</evidence>
<dbReference type="Proteomes" id="UP000039046">
    <property type="component" value="Unassembled WGS sequence"/>
</dbReference>
<feature type="transmembrane region" description="Helical" evidence="10">
    <location>
        <begin position="480"/>
        <end position="502"/>
    </location>
</feature>
<feature type="region of interest" description="Disordered" evidence="9">
    <location>
        <begin position="1"/>
        <end position="42"/>
    </location>
</feature>
<evidence type="ECO:0000256" key="7">
    <source>
        <dbReference type="ARBA" id="ARBA00022989"/>
    </source>
</evidence>
<keyword evidence="7 10" id="KW-1133">Transmembrane helix</keyword>
<dbReference type="GO" id="GO:0035673">
    <property type="term" value="F:oligopeptide transmembrane transporter activity"/>
    <property type="evidence" value="ECO:0007669"/>
    <property type="project" value="InterPro"/>
</dbReference>
<evidence type="ECO:0008006" key="13">
    <source>
        <dbReference type="Google" id="ProtNLM"/>
    </source>
</evidence>
<evidence type="ECO:0000313" key="12">
    <source>
        <dbReference type="Proteomes" id="UP000039046"/>
    </source>
</evidence>
<name>A0A0A1T607_9HYPO</name>
<accession>A0A0A1T607</accession>
<evidence type="ECO:0000256" key="1">
    <source>
        <dbReference type="ARBA" id="ARBA00004141"/>
    </source>
</evidence>
<evidence type="ECO:0000256" key="2">
    <source>
        <dbReference type="ARBA" id="ARBA00008807"/>
    </source>
</evidence>
<feature type="transmembrane region" description="Helical" evidence="10">
    <location>
        <begin position="423"/>
        <end position="441"/>
    </location>
</feature>
<feature type="transmembrane region" description="Helical" evidence="10">
    <location>
        <begin position="638"/>
        <end position="660"/>
    </location>
</feature>